<protein>
    <recommendedName>
        <fullName evidence="4">Trp biosynthesis-associated membrane protein</fullName>
    </recommendedName>
</protein>
<evidence type="ECO:0000313" key="3">
    <source>
        <dbReference type="Proteomes" id="UP001500575"/>
    </source>
</evidence>
<gene>
    <name evidence="2" type="ORF">GCM10009843_08500</name>
</gene>
<evidence type="ECO:0000313" key="2">
    <source>
        <dbReference type="EMBL" id="GAA2117482.1"/>
    </source>
</evidence>
<proteinExistence type="predicted"/>
<feature type="transmembrane region" description="Helical" evidence="1">
    <location>
        <begin position="139"/>
        <end position="158"/>
    </location>
</feature>
<name>A0ABP5JFU5_9ACTN</name>
<feature type="transmembrane region" description="Helical" evidence="1">
    <location>
        <begin position="85"/>
        <end position="109"/>
    </location>
</feature>
<comment type="caution">
    <text evidence="2">The sequence shown here is derived from an EMBL/GenBank/DDBJ whole genome shotgun (WGS) entry which is preliminary data.</text>
</comment>
<keyword evidence="1" id="KW-0472">Membrane</keyword>
<reference evidence="3" key="1">
    <citation type="journal article" date="2019" name="Int. J. Syst. Evol. Microbiol.">
        <title>The Global Catalogue of Microorganisms (GCM) 10K type strain sequencing project: providing services to taxonomists for standard genome sequencing and annotation.</title>
        <authorList>
            <consortium name="The Broad Institute Genomics Platform"/>
            <consortium name="The Broad Institute Genome Sequencing Center for Infectious Disease"/>
            <person name="Wu L."/>
            <person name="Ma J."/>
        </authorList>
    </citation>
    <scope>NUCLEOTIDE SEQUENCE [LARGE SCALE GENOMIC DNA]</scope>
    <source>
        <strain evidence="3">JCM 16021</strain>
    </source>
</reference>
<sequence>MSVGRRLARLLVVLVAFAVSGVLAGVVWHALWTPPSGVYYHDEWVIDAAGAPQDVGGTALYVVVGLVAGLVVGFAVTLTSRRDEMLVLAAVAVGSGVAGALMAITGHALGPPDPRPLAAGQKDFTAADADLRVEGTSPYVAYPAGALSAATASFLLLNGPRRRDPENRFEAEPDE</sequence>
<keyword evidence="1" id="KW-0812">Transmembrane</keyword>
<organism evidence="2 3">
    <name type="scientific">Nocardioides bigeumensis</name>
    <dbReference type="NCBI Taxonomy" id="433657"/>
    <lineage>
        <taxon>Bacteria</taxon>
        <taxon>Bacillati</taxon>
        <taxon>Actinomycetota</taxon>
        <taxon>Actinomycetes</taxon>
        <taxon>Propionibacteriales</taxon>
        <taxon>Nocardioidaceae</taxon>
        <taxon>Nocardioides</taxon>
    </lineage>
</organism>
<keyword evidence="1" id="KW-1133">Transmembrane helix</keyword>
<accession>A0ABP5JFU5</accession>
<evidence type="ECO:0000256" key="1">
    <source>
        <dbReference type="SAM" id="Phobius"/>
    </source>
</evidence>
<keyword evidence="3" id="KW-1185">Reference proteome</keyword>
<evidence type="ECO:0008006" key="4">
    <source>
        <dbReference type="Google" id="ProtNLM"/>
    </source>
</evidence>
<dbReference type="Proteomes" id="UP001500575">
    <property type="component" value="Unassembled WGS sequence"/>
</dbReference>
<feature type="transmembrane region" description="Helical" evidence="1">
    <location>
        <begin position="59"/>
        <end position="78"/>
    </location>
</feature>
<feature type="transmembrane region" description="Helical" evidence="1">
    <location>
        <begin position="7"/>
        <end position="31"/>
    </location>
</feature>
<dbReference type="EMBL" id="BAAAQQ010000002">
    <property type="protein sequence ID" value="GAA2117482.1"/>
    <property type="molecule type" value="Genomic_DNA"/>
</dbReference>